<dbReference type="EMBL" id="PVWK01000154">
    <property type="protein sequence ID" value="PSB24090.1"/>
    <property type="molecule type" value="Genomic_DNA"/>
</dbReference>
<dbReference type="AlphaFoldDB" id="A0A2T1DUC3"/>
<dbReference type="SUPFAM" id="SSF52540">
    <property type="entry name" value="P-loop containing nucleoside triphosphate hydrolases"/>
    <property type="match status" value="1"/>
</dbReference>
<gene>
    <name evidence="2" type="ORF">C7B82_28535</name>
</gene>
<dbReference type="Gene3D" id="3.40.50.300">
    <property type="entry name" value="P-loop containing nucleotide triphosphate hydrolases"/>
    <property type="match status" value="1"/>
</dbReference>
<evidence type="ECO:0000259" key="1">
    <source>
        <dbReference type="Pfam" id="PF13614"/>
    </source>
</evidence>
<reference evidence="3" key="1">
    <citation type="submission" date="2018-02" db="EMBL/GenBank/DDBJ databases">
        <authorList>
            <person name="Moore K."/>
            <person name="Momper L."/>
        </authorList>
    </citation>
    <scope>NUCLEOTIDE SEQUENCE [LARGE SCALE GENOMIC DNA]</scope>
    <source>
        <strain evidence="3">ULC18</strain>
    </source>
</reference>
<proteinExistence type="predicted"/>
<dbReference type="InterPro" id="IPR050678">
    <property type="entry name" value="DNA_Partitioning_ATPase"/>
</dbReference>
<dbReference type="InterPro" id="IPR027417">
    <property type="entry name" value="P-loop_NTPase"/>
</dbReference>
<evidence type="ECO:0000313" key="2">
    <source>
        <dbReference type="EMBL" id="PSB24090.1"/>
    </source>
</evidence>
<accession>A0A2T1DUC3</accession>
<dbReference type="PANTHER" id="PTHR13696">
    <property type="entry name" value="P-LOOP CONTAINING NUCLEOSIDE TRIPHOSPHATE HYDROLASE"/>
    <property type="match status" value="1"/>
</dbReference>
<comment type="caution">
    <text evidence="2">The sequence shown here is derived from an EMBL/GenBank/DDBJ whole genome shotgun (WGS) entry which is preliminary data.</text>
</comment>
<feature type="domain" description="AAA" evidence="1">
    <location>
        <begin position="13"/>
        <end position="174"/>
    </location>
</feature>
<dbReference type="Proteomes" id="UP000239576">
    <property type="component" value="Unassembled WGS sequence"/>
</dbReference>
<sequence length="286" mass="31714">MKTRKAVKRQIRLAILSNAGGSGKTTAAVHLAYVIGVKGYKVTLVELDSNGSIQTFAGLPPAKAESSLAVVLKKGFDGNYPLIPLWSEHVSSIWAIQGGAPLRESVVEINNSERKSQTLRDRLEDYPLESDLIIFDTPASLDTMGLLALAACTHLLAPIKPEYKDTGSFVDLLNWYNEKIRELRLKPRPEILGFVPSRVDIGEEAIHRNLLGLTKQGKPNKKIPPEETLPFQIEQMGIHCFPLIRESSYYLWASGAGLPLHLYRPGCPFIEDFQPLVNAVEKLMTE</sequence>
<dbReference type="InterPro" id="IPR025669">
    <property type="entry name" value="AAA_dom"/>
</dbReference>
<name>A0A2T1DUC3_9CYAN</name>
<dbReference type="Pfam" id="PF13614">
    <property type="entry name" value="AAA_31"/>
    <property type="match status" value="1"/>
</dbReference>
<organism evidence="2 3">
    <name type="scientific">Stenomitos frigidus ULC18</name>
    <dbReference type="NCBI Taxonomy" id="2107698"/>
    <lineage>
        <taxon>Bacteria</taxon>
        <taxon>Bacillati</taxon>
        <taxon>Cyanobacteriota</taxon>
        <taxon>Cyanophyceae</taxon>
        <taxon>Leptolyngbyales</taxon>
        <taxon>Leptolyngbyaceae</taxon>
        <taxon>Stenomitos</taxon>
    </lineage>
</organism>
<keyword evidence="3" id="KW-1185">Reference proteome</keyword>
<dbReference type="CDD" id="cd02042">
    <property type="entry name" value="ParAB_family"/>
    <property type="match status" value="1"/>
</dbReference>
<dbReference type="PANTHER" id="PTHR13696:SF52">
    <property type="entry name" value="PARA FAMILY PROTEIN CT_582"/>
    <property type="match status" value="1"/>
</dbReference>
<reference evidence="2 3" key="2">
    <citation type="submission" date="2018-03" db="EMBL/GenBank/DDBJ databases">
        <title>The ancient ancestry and fast evolution of plastids.</title>
        <authorList>
            <person name="Moore K.R."/>
            <person name="Magnabosco C."/>
            <person name="Momper L."/>
            <person name="Gold D.A."/>
            <person name="Bosak T."/>
            <person name="Fournier G.P."/>
        </authorList>
    </citation>
    <scope>NUCLEOTIDE SEQUENCE [LARGE SCALE GENOMIC DNA]</scope>
    <source>
        <strain evidence="2 3">ULC18</strain>
    </source>
</reference>
<dbReference type="OrthoDB" id="465933at2"/>
<dbReference type="RefSeq" id="WP_106260470.1">
    <property type="nucleotide sequence ID" value="NZ_CAWNSW010000055.1"/>
</dbReference>
<evidence type="ECO:0000313" key="3">
    <source>
        <dbReference type="Proteomes" id="UP000239576"/>
    </source>
</evidence>
<protein>
    <submittedName>
        <fullName evidence="2">ParA family protein</fullName>
    </submittedName>
</protein>